<organism evidence="2 3">
    <name type="scientific">Paenibacillus woosongensis</name>
    <dbReference type="NCBI Taxonomy" id="307580"/>
    <lineage>
        <taxon>Bacteria</taxon>
        <taxon>Bacillati</taxon>
        <taxon>Bacillota</taxon>
        <taxon>Bacilli</taxon>
        <taxon>Bacillales</taxon>
        <taxon>Paenibacillaceae</taxon>
        <taxon>Paenibacillus</taxon>
    </lineage>
</organism>
<proteinExistence type="predicted"/>
<accession>A0A7X2YZZ3</accession>
<evidence type="ECO:0000313" key="2">
    <source>
        <dbReference type="EMBL" id="MUG44528.1"/>
    </source>
</evidence>
<keyword evidence="1" id="KW-1133">Transmembrane helix</keyword>
<feature type="transmembrane region" description="Helical" evidence="1">
    <location>
        <begin position="84"/>
        <end position="111"/>
    </location>
</feature>
<comment type="caution">
    <text evidence="2">The sequence shown here is derived from an EMBL/GenBank/DDBJ whole genome shotgun (WGS) entry which is preliminary data.</text>
</comment>
<evidence type="ECO:0000256" key="1">
    <source>
        <dbReference type="SAM" id="Phobius"/>
    </source>
</evidence>
<dbReference type="OrthoDB" id="2678893at2"/>
<dbReference type="Proteomes" id="UP000447876">
    <property type="component" value="Unassembled WGS sequence"/>
</dbReference>
<feature type="transmembrane region" description="Helical" evidence="1">
    <location>
        <begin position="41"/>
        <end position="63"/>
    </location>
</feature>
<evidence type="ECO:0000313" key="3">
    <source>
        <dbReference type="Proteomes" id="UP000447876"/>
    </source>
</evidence>
<feature type="transmembrane region" description="Helical" evidence="1">
    <location>
        <begin position="131"/>
        <end position="156"/>
    </location>
</feature>
<sequence length="252" mass="28323">MLKLLKYDWKRNANLSLGLLAVLVFLQIVIGVVGNVRGWEQSIIFVLSFMLYTMTGIILIIIASKTFENNIKAYSRRLLPVRPVWTAVSSIVLWWLFTAVLAGIVLLHYYIYVSLVHSTPVWPEEMMVTSLLELFKFIFAIFWTLTYLMLMILLSMTIGASVSLRGKAGTWVGIIAFFVIQYVLSLVESALFGGFDAKLFSIGVIQSSNDSINAQVMSSAPMLQIGQLLFDGAMFALMLLLINYLLSKKVEI</sequence>
<keyword evidence="1" id="KW-0472">Membrane</keyword>
<feature type="transmembrane region" description="Helical" evidence="1">
    <location>
        <begin position="225"/>
        <end position="246"/>
    </location>
</feature>
<reference evidence="2 3" key="1">
    <citation type="submission" date="2019-11" db="EMBL/GenBank/DDBJ databases">
        <title>Draft genome sequences of five Paenibacillus species of dairy origin.</title>
        <authorList>
            <person name="Olajide A.M."/>
            <person name="Chen S."/>
            <person name="Lapointe G."/>
        </authorList>
    </citation>
    <scope>NUCLEOTIDE SEQUENCE [LARGE SCALE GENOMIC DNA]</scope>
    <source>
        <strain evidence="2 3">12CR55</strain>
    </source>
</reference>
<protein>
    <submittedName>
        <fullName evidence="2">Uncharacterized protein</fullName>
    </submittedName>
</protein>
<dbReference type="EMBL" id="WNZW01000001">
    <property type="protein sequence ID" value="MUG44528.1"/>
    <property type="molecule type" value="Genomic_DNA"/>
</dbReference>
<dbReference type="RefSeq" id="WP_155609882.1">
    <property type="nucleotide sequence ID" value="NZ_WNZW01000001.1"/>
</dbReference>
<keyword evidence="1" id="KW-0812">Transmembrane</keyword>
<gene>
    <name evidence="2" type="ORF">GNP95_05910</name>
</gene>
<feature type="transmembrane region" description="Helical" evidence="1">
    <location>
        <begin position="168"/>
        <end position="187"/>
    </location>
</feature>
<name>A0A7X2YZZ3_9BACL</name>
<dbReference type="AlphaFoldDB" id="A0A7X2YZZ3"/>